<reference evidence="3 4" key="2">
    <citation type="journal article" date="2015" name="Stand. Genomic Sci.">
        <title>Draft genome sequence of Cellulomonas carbonis T26(T) and comparative analysis of six Cellulomonas genomes.</title>
        <authorList>
            <person name="Zhuang W."/>
            <person name="Zhang S."/>
            <person name="Xia X."/>
            <person name="Wang G."/>
        </authorList>
    </citation>
    <scope>NUCLEOTIDE SEQUENCE [LARGE SCALE GENOMIC DNA]</scope>
    <source>
        <strain evidence="3 4">T26</strain>
    </source>
</reference>
<comment type="caution">
    <text evidence="3">The sequence shown here is derived from an EMBL/GenBank/DDBJ whole genome shotgun (WGS) entry which is preliminary data.</text>
</comment>
<dbReference type="Pfam" id="PF08327">
    <property type="entry name" value="AHSA1"/>
    <property type="match status" value="1"/>
</dbReference>
<dbReference type="OrthoDB" id="8117292at2"/>
<keyword evidence="4" id="KW-1185">Reference proteome</keyword>
<dbReference type="CDD" id="cd07814">
    <property type="entry name" value="SRPBCC_CalC_Aha1-like"/>
    <property type="match status" value="1"/>
</dbReference>
<accession>A0A0A0BVP7</accession>
<dbReference type="RefSeq" id="WP_043602567.1">
    <property type="nucleotide sequence ID" value="NZ_AXCY01000004.1"/>
</dbReference>
<proteinExistence type="inferred from homology"/>
<dbReference type="SUPFAM" id="SSF55961">
    <property type="entry name" value="Bet v1-like"/>
    <property type="match status" value="1"/>
</dbReference>
<sequence length="150" mass="16057">MSTTQARVERTLAAPVERVFRAWTDPDVLARWYCPNPDMPLTVEADVVEGGRYRVVMGPYVAEGTYTAVVPPGTDGPGAVVAFTWRWTSDPDAVEGHVRVGLDPADGGGTRLVLVHEGLADADDATGHAEGWELSLDRLEQLEPAASADA</sequence>
<dbReference type="EMBL" id="AXCY01000004">
    <property type="protein sequence ID" value="KGM12478.1"/>
    <property type="molecule type" value="Genomic_DNA"/>
</dbReference>
<reference evidence="3 4" key="1">
    <citation type="submission" date="2013-08" db="EMBL/GenBank/DDBJ databases">
        <title>Genome sequencing of Cellulomonas carbonis T26.</title>
        <authorList>
            <person name="Chen F."/>
            <person name="Li Y."/>
            <person name="Wang G."/>
        </authorList>
    </citation>
    <scope>NUCLEOTIDE SEQUENCE [LARGE SCALE GENOMIC DNA]</scope>
    <source>
        <strain evidence="3 4">T26</strain>
    </source>
</reference>
<evidence type="ECO:0000313" key="3">
    <source>
        <dbReference type="EMBL" id="KGM12478.1"/>
    </source>
</evidence>
<evidence type="ECO:0000256" key="1">
    <source>
        <dbReference type="ARBA" id="ARBA00006817"/>
    </source>
</evidence>
<dbReference type="Gene3D" id="3.30.530.20">
    <property type="match status" value="1"/>
</dbReference>
<protein>
    <submittedName>
        <fullName evidence="3">ATPase</fullName>
    </submittedName>
</protein>
<gene>
    <name evidence="3" type="ORF">N868_11860</name>
</gene>
<dbReference type="InterPro" id="IPR023393">
    <property type="entry name" value="START-like_dom_sf"/>
</dbReference>
<dbReference type="InterPro" id="IPR013538">
    <property type="entry name" value="ASHA1/2-like_C"/>
</dbReference>
<evidence type="ECO:0000313" key="4">
    <source>
        <dbReference type="Proteomes" id="UP000029839"/>
    </source>
</evidence>
<comment type="similarity">
    <text evidence="1">Belongs to the AHA1 family.</text>
</comment>
<feature type="domain" description="Activator of Hsp90 ATPase homologue 1/2-like C-terminal" evidence="2">
    <location>
        <begin position="13"/>
        <end position="142"/>
    </location>
</feature>
<evidence type="ECO:0000259" key="2">
    <source>
        <dbReference type="Pfam" id="PF08327"/>
    </source>
</evidence>
<organism evidence="3 4">
    <name type="scientific">Cellulomonas carbonis T26</name>
    <dbReference type="NCBI Taxonomy" id="947969"/>
    <lineage>
        <taxon>Bacteria</taxon>
        <taxon>Bacillati</taxon>
        <taxon>Actinomycetota</taxon>
        <taxon>Actinomycetes</taxon>
        <taxon>Micrococcales</taxon>
        <taxon>Cellulomonadaceae</taxon>
        <taxon>Cellulomonas</taxon>
    </lineage>
</organism>
<dbReference type="Proteomes" id="UP000029839">
    <property type="component" value="Unassembled WGS sequence"/>
</dbReference>
<dbReference type="AlphaFoldDB" id="A0A0A0BVP7"/>
<name>A0A0A0BVP7_9CELL</name>